<reference evidence="2" key="1">
    <citation type="submission" date="2022-08" db="EMBL/GenBank/DDBJ databases">
        <title>Draft genome sequencing of Roseisolibacter agri AW1220.</title>
        <authorList>
            <person name="Tobiishi Y."/>
            <person name="Tonouchi A."/>
        </authorList>
    </citation>
    <scope>NUCLEOTIDE SEQUENCE</scope>
    <source>
        <strain evidence="2">AW1220</strain>
    </source>
</reference>
<organism evidence="2 3">
    <name type="scientific">Roseisolibacter agri</name>
    <dbReference type="NCBI Taxonomy" id="2014610"/>
    <lineage>
        <taxon>Bacteria</taxon>
        <taxon>Pseudomonadati</taxon>
        <taxon>Gemmatimonadota</taxon>
        <taxon>Gemmatimonadia</taxon>
        <taxon>Gemmatimonadales</taxon>
        <taxon>Gemmatimonadaceae</taxon>
        <taxon>Roseisolibacter</taxon>
    </lineage>
</organism>
<sequence>MLRPRVVQAVAALLPLAVLASRASAQHLHTNDRWRECAIVLDPGLTQGAWRQFAGELAVVTYFRPMASAAPLGRKHFEAGLVSWGTRIDDADAAWNDTFSHPDGEHDLVEGATLQFPGLMARAGVTDRADVGAYFTKAIGANYGVVGGQLQYALLHDPARHLSAAGRITVVRLFGPEDMRASTYGVELVASRELSRFAPYVGVSGYVARARETTPKVDLDAVSVLGAQATVGINARLSIMRLGAELNLARVPTTSVKLALGR</sequence>
<feature type="chain" id="PRO_5041453966" evidence="1">
    <location>
        <begin position="26"/>
        <end position="262"/>
    </location>
</feature>
<keyword evidence="3" id="KW-1185">Reference proteome</keyword>
<dbReference type="AlphaFoldDB" id="A0AA37Q3B5"/>
<dbReference type="Proteomes" id="UP001161325">
    <property type="component" value="Unassembled WGS sequence"/>
</dbReference>
<accession>A0AA37Q3B5</accession>
<dbReference type="RefSeq" id="WP_284350069.1">
    <property type="nucleotide sequence ID" value="NZ_BRXS01000003.1"/>
</dbReference>
<comment type="caution">
    <text evidence="2">The sequence shown here is derived from an EMBL/GenBank/DDBJ whole genome shotgun (WGS) entry which is preliminary data.</text>
</comment>
<proteinExistence type="predicted"/>
<keyword evidence="1" id="KW-0732">Signal</keyword>
<evidence type="ECO:0000313" key="2">
    <source>
        <dbReference type="EMBL" id="GLC25614.1"/>
    </source>
</evidence>
<evidence type="ECO:0000313" key="3">
    <source>
        <dbReference type="Proteomes" id="UP001161325"/>
    </source>
</evidence>
<protein>
    <submittedName>
        <fullName evidence="2">Uncharacterized protein</fullName>
    </submittedName>
</protein>
<evidence type="ECO:0000256" key="1">
    <source>
        <dbReference type="SAM" id="SignalP"/>
    </source>
</evidence>
<feature type="signal peptide" evidence="1">
    <location>
        <begin position="1"/>
        <end position="25"/>
    </location>
</feature>
<dbReference type="EMBL" id="BRXS01000003">
    <property type="protein sequence ID" value="GLC25614.1"/>
    <property type="molecule type" value="Genomic_DNA"/>
</dbReference>
<gene>
    <name evidence="2" type="ORF">rosag_21270</name>
</gene>
<name>A0AA37Q3B5_9BACT</name>